<keyword evidence="2" id="KW-1185">Reference proteome</keyword>
<gene>
    <name evidence="1" type="ORF">MRB53_011457</name>
</gene>
<evidence type="ECO:0000313" key="2">
    <source>
        <dbReference type="Proteomes" id="UP001234297"/>
    </source>
</evidence>
<protein>
    <submittedName>
        <fullName evidence="1">Uncharacterized protein</fullName>
    </submittedName>
</protein>
<accession>A0ACC2LUZ9</accession>
<sequence length="357" mass="41593">MYVTRPLSWYRRFPRAALEPPPEGPYFGYLVLLDGESEAKATNCWGLTKDRRVWDLPFSQNKIMSVRDANDDEDNEKKVVFVPVINEPLSSNRYCVILAHGKYKGHACACSREEDMDICCLCSNVNDVKPRPLNPMDPYQQLQINRRHRGCFNAKSRAPHGIPPRFLRRKEWRAKASTPNDWGLGEAHGLNVSLRMRLPEFNFPISNRHSSKVMTLEQWWEEIQMCKNDGSRGNVVEVNATLQRQSVGLFGEEAMQEDTHMADGMMWFHPLSDMREGRVGLNWAIVERMVWEEAKGGWEVRMEGAVRIERVEEFHRSGWKKVGCYVLVERFALRRLDGSLVLTYDFRHTHRVHSKWE</sequence>
<dbReference type="Proteomes" id="UP001234297">
    <property type="component" value="Chromosome 3"/>
</dbReference>
<evidence type="ECO:0000313" key="1">
    <source>
        <dbReference type="EMBL" id="KAJ8637190.1"/>
    </source>
</evidence>
<organism evidence="1 2">
    <name type="scientific">Persea americana</name>
    <name type="common">Avocado</name>
    <dbReference type="NCBI Taxonomy" id="3435"/>
    <lineage>
        <taxon>Eukaryota</taxon>
        <taxon>Viridiplantae</taxon>
        <taxon>Streptophyta</taxon>
        <taxon>Embryophyta</taxon>
        <taxon>Tracheophyta</taxon>
        <taxon>Spermatophyta</taxon>
        <taxon>Magnoliopsida</taxon>
        <taxon>Magnoliidae</taxon>
        <taxon>Laurales</taxon>
        <taxon>Lauraceae</taxon>
        <taxon>Persea</taxon>
    </lineage>
</organism>
<comment type="caution">
    <text evidence="1">The sequence shown here is derived from an EMBL/GenBank/DDBJ whole genome shotgun (WGS) entry which is preliminary data.</text>
</comment>
<proteinExistence type="predicted"/>
<name>A0ACC2LUZ9_PERAE</name>
<reference evidence="1 2" key="1">
    <citation type="journal article" date="2022" name="Hortic Res">
        <title>A haplotype resolved chromosomal level avocado genome allows analysis of novel avocado genes.</title>
        <authorList>
            <person name="Nath O."/>
            <person name="Fletcher S.J."/>
            <person name="Hayward A."/>
            <person name="Shaw L.M."/>
            <person name="Masouleh A.K."/>
            <person name="Furtado A."/>
            <person name="Henry R.J."/>
            <person name="Mitter N."/>
        </authorList>
    </citation>
    <scope>NUCLEOTIDE SEQUENCE [LARGE SCALE GENOMIC DNA]</scope>
    <source>
        <strain evidence="2">cv. Hass</strain>
    </source>
</reference>
<dbReference type="EMBL" id="CM056811">
    <property type="protein sequence ID" value="KAJ8637190.1"/>
    <property type="molecule type" value="Genomic_DNA"/>
</dbReference>